<dbReference type="EMBL" id="VICG01000003">
    <property type="protein sequence ID" value="KAA8573620.1"/>
    <property type="molecule type" value="Genomic_DNA"/>
</dbReference>
<keyword evidence="4 6" id="KW-0472">Membrane</keyword>
<evidence type="ECO:0000256" key="6">
    <source>
        <dbReference type="SAM" id="Phobius"/>
    </source>
</evidence>
<evidence type="ECO:0000313" key="8">
    <source>
        <dbReference type="Proteomes" id="UP000322873"/>
    </source>
</evidence>
<dbReference type="GO" id="GO:0071944">
    <property type="term" value="C:cell periphery"/>
    <property type="evidence" value="ECO:0007669"/>
    <property type="project" value="UniProtKB-ARBA"/>
</dbReference>
<sequence>MSSAKALPWTPAIETSTATDRAPVQGGWSPKPTAAPNKALQVLELLKRQTNGVNTCGYFNGVEYSPAFYLMSDHPVTNTGSMTVTPIVTISQSFASVASTIQDGNDAQDVTSALGNVISSAGARNSATSSPSATTATHKKSGVPLGAIIGGVIAGVAVIALLIFAIVFFIRRKKSKQSPPQHPPKASAILPNNPYQGPSPNSPSPFNENRTSIAKLVSKNTKELANTVYMPPAISEYYQPPKDNPPVSPVTDTQRYSDHQIYRDPDYQYSELDATALNSLSGNGVELDGVAGKPSHGIEIGPSK</sequence>
<gene>
    <name evidence="7" type="ORF">EYC84_005203</name>
</gene>
<dbReference type="PANTHER" id="PTHR15549">
    <property type="entry name" value="PAIRED IMMUNOGLOBULIN-LIKE TYPE 2 RECEPTOR"/>
    <property type="match status" value="1"/>
</dbReference>
<evidence type="ECO:0000256" key="3">
    <source>
        <dbReference type="ARBA" id="ARBA00022989"/>
    </source>
</evidence>
<dbReference type="PANTHER" id="PTHR15549:SF30">
    <property type="entry name" value="MID2 DOMAIN-CONTAINING PROTEIN"/>
    <property type="match status" value="1"/>
</dbReference>
<feature type="region of interest" description="Disordered" evidence="5">
    <location>
        <begin position="235"/>
        <end position="258"/>
    </location>
</feature>
<evidence type="ECO:0000313" key="7">
    <source>
        <dbReference type="EMBL" id="KAA8573620.1"/>
    </source>
</evidence>
<proteinExistence type="predicted"/>
<dbReference type="Proteomes" id="UP000322873">
    <property type="component" value="Unassembled WGS sequence"/>
</dbReference>
<reference evidence="7 8" key="1">
    <citation type="submission" date="2019-06" db="EMBL/GenBank/DDBJ databases">
        <title>Genome Sequence of the Brown Rot Fungal Pathogen Monilinia fructicola.</title>
        <authorList>
            <person name="De Miccolis Angelini R.M."/>
            <person name="Landi L."/>
            <person name="Abate D."/>
            <person name="Pollastro S."/>
            <person name="Romanazzi G."/>
            <person name="Faretra F."/>
        </authorList>
    </citation>
    <scope>NUCLEOTIDE SEQUENCE [LARGE SCALE GENOMIC DNA]</scope>
    <source>
        <strain evidence="7 8">Mfrc123</strain>
    </source>
</reference>
<dbReference type="GO" id="GO:0016020">
    <property type="term" value="C:membrane"/>
    <property type="evidence" value="ECO:0007669"/>
    <property type="project" value="UniProtKB-SubCell"/>
</dbReference>
<name>A0A5M9JY93_MONFR</name>
<keyword evidence="3 6" id="KW-1133">Transmembrane helix</keyword>
<feature type="region of interest" description="Disordered" evidence="5">
    <location>
        <begin position="175"/>
        <end position="209"/>
    </location>
</feature>
<evidence type="ECO:0008006" key="9">
    <source>
        <dbReference type="Google" id="ProtNLM"/>
    </source>
</evidence>
<evidence type="ECO:0000256" key="4">
    <source>
        <dbReference type="ARBA" id="ARBA00023136"/>
    </source>
</evidence>
<feature type="region of interest" description="Disordered" evidence="5">
    <location>
        <begin position="1"/>
        <end position="33"/>
    </location>
</feature>
<evidence type="ECO:0000256" key="5">
    <source>
        <dbReference type="SAM" id="MobiDB-lite"/>
    </source>
</evidence>
<feature type="transmembrane region" description="Helical" evidence="6">
    <location>
        <begin position="145"/>
        <end position="170"/>
    </location>
</feature>
<dbReference type="CDD" id="cd12087">
    <property type="entry name" value="TM_EGFR-like"/>
    <property type="match status" value="1"/>
</dbReference>
<dbReference type="InterPro" id="IPR051694">
    <property type="entry name" value="Immunoregulatory_rcpt-like"/>
</dbReference>
<dbReference type="VEuPathDB" id="FungiDB:MFRU_001g04140"/>
<dbReference type="AlphaFoldDB" id="A0A5M9JY93"/>
<organism evidence="7 8">
    <name type="scientific">Monilinia fructicola</name>
    <name type="common">Brown rot fungus</name>
    <name type="synonym">Ciboria fructicola</name>
    <dbReference type="NCBI Taxonomy" id="38448"/>
    <lineage>
        <taxon>Eukaryota</taxon>
        <taxon>Fungi</taxon>
        <taxon>Dikarya</taxon>
        <taxon>Ascomycota</taxon>
        <taxon>Pezizomycotina</taxon>
        <taxon>Leotiomycetes</taxon>
        <taxon>Helotiales</taxon>
        <taxon>Sclerotiniaceae</taxon>
        <taxon>Monilinia</taxon>
    </lineage>
</organism>
<keyword evidence="8" id="KW-1185">Reference proteome</keyword>
<protein>
    <recommendedName>
        <fullName evidence="9">Mid2 domain-containing protein</fullName>
    </recommendedName>
</protein>
<accession>A0A5M9JY93</accession>
<evidence type="ECO:0000256" key="1">
    <source>
        <dbReference type="ARBA" id="ARBA00004167"/>
    </source>
</evidence>
<keyword evidence="2 6" id="KW-0812">Transmembrane</keyword>
<comment type="subcellular location">
    <subcellularLocation>
        <location evidence="1">Membrane</location>
        <topology evidence="1">Single-pass membrane protein</topology>
    </subcellularLocation>
</comment>
<comment type="caution">
    <text evidence="7">The sequence shown here is derived from an EMBL/GenBank/DDBJ whole genome shotgun (WGS) entry which is preliminary data.</text>
</comment>
<evidence type="ECO:0000256" key="2">
    <source>
        <dbReference type="ARBA" id="ARBA00022692"/>
    </source>
</evidence>